<name>A0A9P0L353_ACAOB</name>
<evidence type="ECO:0000313" key="1">
    <source>
        <dbReference type="EMBL" id="CAH1983164.1"/>
    </source>
</evidence>
<dbReference type="AlphaFoldDB" id="A0A9P0L353"/>
<dbReference type="Proteomes" id="UP001152888">
    <property type="component" value="Unassembled WGS sequence"/>
</dbReference>
<reference evidence="1" key="1">
    <citation type="submission" date="2022-03" db="EMBL/GenBank/DDBJ databases">
        <authorList>
            <person name="Sayadi A."/>
        </authorList>
    </citation>
    <scope>NUCLEOTIDE SEQUENCE</scope>
</reference>
<gene>
    <name evidence="1" type="ORF">ACAOBT_LOCUS15417</name>
</gene>
<dbReference type="EMBL" id="CAKOFQ010006932">
    <property type="protein sequence ID" value="CAH1983164.1"/>
    <property type="molecule type" value="Genomic_DNA"/>
</dbReference>
<accession>A0A9P0L353</accession>
<keyword evidence="2" id="KW-1185">Reference proteome</keyword>
<proteinExistence type="predicted"/>
<comment type="caution">
    <text evidence="1">The sequence shown here is derived from an EMBL/GenBank/DDBJ whole genome shotgun (WGS) entry which is preliminary data.</text>
</comment>
<protein>
    <submittedName>
        <fullName evidence="1">Uncharacterized protein</fullName>
    </submittedName>
</protein>
<evidence type="ECO:0000313" key="2">
    <source>
        <dbReference type="Proteomes" id="UP001152888"/>
    </source>
</evidence>
<sequence length="42" mass="4831">MSNFKRSKAVDSAPCWLRYVLSYSYITSGRGYFYSASIPFPI</sequence>
<organism evidence="1 2">
    <name type="scientific">Acanthoscelides obtectus</name>
    <name type="common">Bean weevil</name>
    <name type="synonym">Bruchus obtectus</name>
    <dbReference type="NCBI Taxonomy" id="200917"/>
    <lineage>
        <taxon>Eukaryota</taxon>
        <taxon>Metazoa</taxon>
        <taxon>Ecdysozoa</taxon>
        <taxon>Arthropoda</taxon>
        <taxon>Hexapoda</taxon>
        <taxon>Insecta</taxon>
        <taxon>Pterygota</taxon>
        <taxon>Neoptera</taxon>
        <taxon>Endopterygota</taxon>
        <taxon>Coleoptera</taxon>
        <taxon>Polyphaga</taxon>
        <taxon>Cucujiformia</taxon>
        <taxon>Chrysomeloidea</taxon>
        <taxon>Chrysomelidae</taxon>
        <taxon>Bruchinae</taxon>
        <taxon>Bruchini</taxon>
        <taxon>Acanthoscelides</taxon>
    </lineage>
</organism>